<dbReference type="NCBIfam" id="NF004489">
    <property type="entry name" value="PRK05819.1"/>
    <property type="match status" value="1"/>
</dbReference>
<dbReference type="InterPro" id="IPR000845">
    <property type="entry name" value="Nucleoside_phosphorylase_d"/>
</dbReference>
<keyword evidence="3" id="KW-0808">Transferase</keyword>
<reference evidence="5" key="1">
    <citation type="submission" date="2020-05" db="EMBL/GenBank/DDBJ databases">
        <authorList>
            <person name="Chiriac C."/>
            <person name="Salcher M."/>
            <person name="Ghai R."/>
            <person name="Kavagutti S V."/>
        </authorList>
    </citation>
    <scope>NUCLEOTIDE SEQUENCE</scope>
</reference>
<dbReference type="InterPro" id="IPR004402">
    <property type="entry name" value="DeoD-type"/>
</dbReference>
<dbReference type="GO" id="GO:0005829">
    <property type="term" value="C:cytosol"/>
    <property type="evidence" value="ECO:0007669"/>
    <property type="project" value="TreeGrafter"/>
</dbReference>
<dbReference type="Pfam" id="PF01048">
    <property type="entry name" value="PNP_UDP_1"/>
    <property type="match status" value="1"/>
</dbReference>
<dbReference type="PANTHER" id="PTHR43691:SF11">
    <property type="entry name" value="FI09636P-RELATED"/>
    <property type="match status" value="1"/>
</dbReference>
<evidence type="ECO:0000313" key="5">
    <source>
        <dbReference type="EMBL" id="CAB4652493.1"/>
    </source>
</evidence>
<dbReference type="GO" id="GO:0004731">
    <property type="term" value="F:purine-nucleoside phosphorylase activity"/>
    <property type="evidence" value="ECO:0007669"/>
    <property type="project" value="InterPro"/>
</dbReference>
<evidence type="ECO:0000256" key="3">
    <source>
        <dbReference type="ARBA" id="ARBA00022679"/>
    </source>
</evidence>
<dbReference type="AlphaFoldDB" id="A0A6J6KVH7"/>
<dbReference type="InterPro" id="IPR035994">
    <property type="entry name" value="Nucleoside_phosphorylase_sf"/>
</dbReference>
<dbReference type="GO" id="GO:0006152">
    <property type="term" value="P:purine nucleoside catabolic process"/>
    <property type="evidence" value="ECO:0007669"/>
    <property type="project" value="TreeGrafter"/>
</dbReference>
<comment type="similarity">
    <text evidence="1">Belongs to the PNP/UDP phosphorylase family.</text>
</comment>
<protein>
    <submittedName>
        <fullName evidence="5">Unannotated protein</fullName>
    </submittedName>
</protein>
<sequence length="248" mass="26276">MGLIATLIEQPSTLVAMTVHIGANKGDIAETILLPGDPLRAKWVAENMLEGAVQYNSVRNMFGYTGTYKGNRVSVQGTGMGIPSISIYVTELFKDFDVQTAIRIGTCGGLGKTQLRDVIIGMAASTDSGTNRRATGGLDFAPIANYDLLKAAVDAAAAHGVTYHVGGIASMDLFYDDSNALDVLEAHGVLGVEMEASGLYTIAAKYGRRALAICTVSDMIRTHEKTSSEERETGFKAMVEVALEAAFA</sequence>
<dbReference type="NCBIfam" id="TIGR00107">
    <property type="entry name" value="deoD"/>
    <property type="match status" value="1"/>
</dbReference>
<dbReference type="HAMAP" id="MF_01627">
    <property type="entry name" value="Pur_nucleosid_phosp"/>
    <property type="match status" value="1"/>
</dbReference>
<dbReference type="PROSITE" id="PS01232">
    <property type="entry name" value="PNP_UDP_1"/>
    <property type="match status" value="1"/>
</dbReference>
<dbReference type="PANTHER" id="PTHR43691">
    <property type="entry name" value="URIDINE PHOSPHORYLASE"/>
    <property type="match status" value="1"/>
</dbReference>
<dbReference type="InterPro" id="IPR018016">
    <property type="entry name" value="Nucleoside_phosphorylase_CS"/>
</dbReference>
<proteinExistence type="inferred from homology"/>
<dbReference type="Gene3D" id="3.40.50.1580">
    <property type="entry name" value="Nucleoside phosphorylase domain"/>
    <property type="match status" value="1"/>
</dbReference>
<keyword evidence="2" id="KW-0328">Glycosyltransferase</keyword>
<dbReference type="EMBL" id="CAEZWI010000058">
    <property type="protein sequence ID" value="CAB4652493.1"/>
    <property type="molecule type" value="Genomic_DNA"/>
</dbReference>
<organism evidence="5">
    <name type="scientific">freshwater metagenome</name>
    <dbReference type="NCBI Taxonomy" id="449393"/>
    <lineage>
        <taxon>unclassified sequences</taxon>
        <taxon>metagenomes</taxon>
        <taxon>ecological metagenomes</taxon>
    </lineage>
</organism>
<dbReference type="CDD" id="cd09006">
    <property type="entry name" value="PNP_EcPNPI-like"/>
    <property type="match status" value="1"/>
</dbReference>
<feature type="domain" description="Nucleoside phosphorylase" evidence="4">
    <location>
        <begin position="32"/>
        <end position="233"/>
    </location>
</feature>
<evidence type="ECO:0000259" key="4">
    <source>
        <dbReference type="Pfam" id="PF01048"/>
    </source>
</evidence>
<gene>
    <name evidence="5" type="ORF">UFOPK2237_00607</name>
</gene>
<name>A0A6J6KVH7_9ZZZZ</name>
<dbReference type="SUPFAM" id="SSF53167">
    <property type="entry name" value="Purine and uridine phosphorylases"/>
    <property type="match status" value="1"/>
</dbReference>
<accession>A0A6J6KVH7</accession>
<evidence type="ECO:0000256" key="1">
    <source>
        <dbReference type="ARBA" id="ARBA00010456"/>
    </source>
</evidence>
<evidence type="ECO:0000256" key="2">
    <source>
        <dbReference type="ARBA" id="ARBA00022676"/>
    </source>
</evidence>